<keyword evidence="1" id="KW-1133">Transmembrane helix</keyword>
<dbReference type="SUPFAM" id="SSF49265">
    <property type="entry name" value="Fibronectin type III"/>
    <property type="match status" value="1"/>
</dbReference>
<name>A0A1X7SSD3_AMPQE</name>
<organism evidence="3">
    <name type="scientific">Amphimedon queenslandica</name>
    <name type="common">Sponge</name>
    <dbReference type="NCBI Taxonomy" id="400682"/>
    <lineage>
        <taxon>Eukaryota</taxon>
        <taxon>Metazoa</taxon>
        <taxon>Porifera</taxon>
        <taxon>Demospongiae</taxon>
        <taxon>Heteroscleromorpha</taxon>
        <taxon>Haplosclerida</taxon>
        <taxon>Niphatidae</taxon>
        <taxon>Amphimedon</taxon>
    </lineage>
</organism>
<keyword evidence="1" id="KW-0472">Membrane</keyword>
<dbReference type="CDD" id="cd00063">
    <property type="entry name" value="FN3"/>
    <property type="match status" value="1"/>
</dbReference>
<evidence type="ECO:0000259" key="2">
    <source>
        <dbReference type="PROSITE" id="PS50853"/>
    </source>
</evidence>
<proteinExistence type="predicted"/>
<feature type="transmembrane region" description="Helical" evidence="1">
    <location>
        <begin position="132"/>
        <end position="157"/>
    </location>
</feature>
<dbReference type="AlphaFoldDB" id="A0A1X7SSD3"/>
<keyword evidence="1" id="KW-0812">Transmembrane</keyword>
<protein>
    <recommendedName>
        <fullName evidence="2">Fibronectin type-III domain-containing protein</fullName>
    </recommendedName>
</protein>
<reference evidence="3" key="1">
    <citation type="submission" date="2017-05" db="UniProtKB">
        <authorList>
            <consortium name="EnsemblMetazoa"/>
        </authorList>
    </citation>
    <scope>IDENTIFICATION</scope>
</reference>
<dbReference type="InterPro" id="IPR036116">
    <property type="entry name" value="FN3_sf"/>
</dbReference>
<evidence type="ECO:0000313" key="3">
    <source>
        <dbReference type="EnsemblMetazoa" id="Aqu2.1.05059_001"/>
    </source>
</evidence>
<dbReference type="PROSITE" id="PS50853">
    <property type="entry name" value="FN3"/>
    <property type="match status" value="1"/>
</dbReference>
<sequence>MDTTWAVISWNVPSYIPSDYPIITYEIGYHILQSVNCYGAIDMLNTNALLTVDVDNTYTFINITGLTDNYCYIFGVRAYTDNGYGLWTIIANETLELPTQQPPSSTLESTSPSIFIYPSSTTSNTSCNDRNIAFSVSVGVLFILLTVSVIFNVCSFIRMRGPKGTKQAKADDDIAMQVCEPCDLQKIKLSEENRV</sequence>
<dbReference type="InterPro" id="IPR013783">
    <property type="entry name" value="Ig-like_fold"/>
</dbReference>
<dbReference type="Gene3D" id="2.60.40.10">
    <property type="entry name" value="Immunoglobulins"/>
    <property type="match status" value="1"/>
</dbReference>
<dbReference type="EnsemblMetazoa" id="Aqu2.1.05059_001">
    <property type="protein sequence ID" value="Aqu2.1.05059_001"/>
    <property type="gene ID" value="Aqu2.1.05059"/>
</dbReference>
<dbReference type="InParanoid" id="A0A1X7SSD3"/>
<dbReference type="InterPro" id="IPR003961">
    <property type="entry name" value="FN3_dom"/>
</dbReference>
<feature type="domain" description="Fibronectin type-III" evidence="2">
    <location>
        <begin position="1"/>
        <end position="102"/>
    </location>
</feature>
<evidence type="ECO:0000256" key="1">
    <source>
        <dbReference type="SAM" id="Phobius"/>
    </source>
</evidence>
<accession>A0A1X7SSD3</accession>